<evidence type="ECO:0000313" key="2">
    <source>
        <dbReference type="EMBL" id="OOK80776.1"/>
    </source>
</evidence>
<gene>
    <name evidence="2" type="ORF">BZL29_2616</name>
    <name evidence="1" type="ORF">BZL30_2663</name>
</gene>
<dbReference type="EMBL" id="MVBN01000002">
    <property type="protein sequence ID" value="OOK80776.1"/>
    <property type="molecule type" value="Genomic_DNA"/>
</dbReference>
<protein>
    <submittedName>
        <fullName evidence="1">Uncharacterized protein</fullName>
    </submittedName>
</protein>
<dbReference type="Proteomes" id="UP000189229">
    <property type="component" value="Unassembled WGS sequence"/>
</dbReference>
<dbReference type="EMBL" id="MVBM01000002">
    <property type="protein sequence ID" value="OOK79243.1"/>
    <property type="molecule type" value="Genomic_DNA"/>
</dbReference>
<evidence type="ECO:0000313" key="3">
    <source>
        <dbReference type="Proteomes" id="UP000188532"/>
    </source>
</evidence>
<comment type="caution">
    <text evidence="1">The sequence shown here is derived from an EMBL/GenBank/DDBJ whole genome shotgun (WGS) entry which is preliminary data.</text>
</comment>
<dbReference type="AlphaFoldDB" id="A0A1V3XJ56"/>
<sequence>MPPRSPPVRDDRVQADQWCAADEVTDVLRDPHAFMVSGGLGPRTSSC</sequence>
<evidence type="ECO:0000313" key="4">
    <source>
        <dbReference type="Proteomes" id="UP000189229"/>
    </source>
</evidence>
<evidence type="ECO:0000313" key="1">
    <source>
        <dbReference type="EMBL" id="OOK79243.1"/>
    </source>
</evidence>
<proteinExistence type="predicted"/>
<reference evidence="3 4" key="1">
    <citation type="submission" date="2017-02" db="EMBL/GenBank/DDBJ databases">
        <title>Complete genome sequences of Mycobacterium kansasii strains isolated from rhesus macaques.</title>
        <authorList>
            <person name="Panda A."/>
            <person name="Nagaraj S."/>
            <person name="Zhao X."/>
            <person name="Tettelin H."/>
            <person name="Detolla L.J."/>
        </authorList>
    </citation>
    <scope>NUCLEOTIDE SEQUENCE [LARGE SCALE GENOMIC DNA]</scope>
    <source>
        <strain evidence="2 3">11-3469</strain>
        <strain evidence="1 4">11-3813</strain>
    </source>
</reference>
<accession>A0A1V3XJ56</accession>
<dbReference type="Proteomes" id="UP000188532">
    <property type="component" value="Unassembled WGS sequence"/>
</dbReference>
<name>A0A1V3XJ56_MYCKA</name>
<organism evidence="1 4">
    <name type="scientific">Mycobacterium kansasii</name>
    <dbReference type="NCBI Taxonomy" id="1768"/>
    <lineage>
        <taxon>Bacteria</taxon>
        <taxon>Bacillati</taxon>
        <taxon>Actinomycetota</taxon>
        <taxon>Actinomycetes</taxon>
        <taxon>Mycobacteriales</taxon>
        <taxon>Mycobacteriaceae</taxon>
        <taxon>Mycobacterium</taxon>
    </lineage>
</organism>